<sequence length="426" mass="45758">MFELLNRKKNHRKASTAIAVSNRARALLTAGLVTGLCLMAAGAFAQQGLFSPVIKVNEQAITGFELQQRARMLQVLNAPGDINKLAREQLIDDRLRLQAASAAGFAPSEEEILAAMEEFAGRANLTREEFTKALAGAGVDVTTFRDFVRAGVAWRNYVQARFGGESNVSEAEISRALSSSANGSNVRVLISELIMPAPPQQAEAVRARAEQISQYTSEGEFSAAARKYSATASRGAGGRLPWRELTELPPALRPILLGLAPGEVSDPLPIPNGIALFQLRAIEETGYTAPEVAAVEYAAYYIPGGRTAETLAKARVVASKVDRCDDLYGIAKAQPAEVLDRQSLPPSELPTDVAFELSKLDPGEISTALTRSNGQTLMVLMLCGRTNAIAEDADRETLALGLRNRRLGSLADGYLAQLRADAYITE</sequence>
<evidence type="ECO:0000256" key="3">
    <source>
        <dbReference type="ARBA" id="ARBA00030642"/>
    </source>
</evidence>
<keyword evidence="5" id="KW-0413">Isomerase</keyword>
<evidence type="ECO:0000313" key="7">
    <source>
        <dbReference type="EMBL" id="SEF95934.1"/>
    </source>
</evidence>
<dbReference type="InterPro" id="IPR046357">
    <property type="entry name" value="PPIase_dom_sf"/>
</dbReference>
<dbReference type="OrthoDB" id="9791746at2"/>
<dbReference type="PANTHER" id="PTHR47637">
    <property type="entry name" value="CHAPERONE SURA"/>
    <property type="match status" value="1"/>
</dbReference>
<dbReference type="SUPFAM" id="SSF54534">
    <property type="entry name" value="FKBP-like"/>
    <property type="match status" value="1"/>
</dbReference>
<accession>A0A1H5W8Y4</accession>
<keyword evidence="8" id="KW-1185">Reference proteome</keyword>
<dbReference type="PROSITE" id="PS50198">
    <property type="entry name" value="PPIC_PPIASE_2"/>
    <property type="match status" value="1"/>
</dbReference>
<gene>
    <name evidence="7" type="ORF">SAMN04488045_1350</name>
</gene>
<dbReference type="Pfam" id="PF00639">
    <property type="entry name" value="Rotamase"/>
    <property type="match status" value="1"/>
</dbReference>
<evidence type="ECO:0000256" key="2">
    <source>
        <dbReference type="ARBA" id="ARBA00022729"/>
    </source>
</evidence>
<evidence type="ECO:0000256" key="4">
    <source>
        <dbReference type="ARBA" id="ARBA00031484"/>
    </source>
</evidence>
<organism evidence="7 8">
    <name type="scientific">Thalassococcus halodurans</name>
    <dbReference type="NCBI Taxonomy" id="373675"/>
    <lineage>
        <taxon>Bacteria</taxon>
        <taxon>Pseudomonadati</taxon>
        <taxon>Pseudomonadota</taxon>
        <taxon>Alphaproteobacteria</taxon>
        <taxon>Rhodobacterales</taxon>
        <taxon>Roseobacteraceae</taxon>
        <taxon>Thalassococcus</taxon>
    </lineage>
</organism>
<evidence type="ECO:0000256" key="1">
    <source>
        <dbReference type="ARBA" id="ARBA00018370"/>
    </source>
</evidence>
<protein>
    <recommendedName>
        <fullName evidence="1">Parvulin-like PPIase</fullName>
    </recommendedName>
    <alternativeName>
        <fullName evidence="3">Peptidyl-prolyl cis-trans isomerase plp</fullName>
    </alternativeName>
    <alternativeName>
        <fullName evidence="4">Rotamase plp</fullName>
    </alternativeName>
</protein>
<dbReference type="InterPro" id="IPR000297">
    <property type="entry name" value="PPIase_PpiC"/>
</dbReference>
<keyword evidence="2" id="KW-0732">Signal</keyword>
<dbReference type="Gene3D" id="3.10.50.40">
    <property type="match status" value="1"/>
</dbReference>
<dbReference type="SUPFAM" id="SSF109998">
    <property type="entry name" value="Triger factor/SurA peptide-binding domain-like"/>
    <property type="match status" value="1"/>
</dbReference>
<proteinExistence type="predicted"/>
<dbReference type="GO" id="GO:0003755">
    <property type="term" value="F:peptidyl-prolyl cis-trans isomerase activity"/>
    <property type="evidence" value="ECO:0007669"/>
    <property type="project" value="UniProtKB-KW"/>
</dbReference>
<dbReference type="EMBL" id="FNUZ01000002">
    <property type="protein sequence ID" value="SEF95934.1"/>
    <property type="molecule type" value="Genomic_DNA"/>
</dbReference>
<evidence type="ECO:0000256" key="5">
    <source>
        <dbReference type="PROSITE-ProRule" id="PRU00278"/>
    </source>
</evidence>
<keyword evidence="5" id="KW-0697">Rotamase</keyword>
<dbReference type="InterPro" id="IPR027304">
    <property type="entry name" value="Trigger_fact/SurA_dom_sf"/>
</dbReference>
<dbReference type="Gene3D" id="1.10.4030.10">
    <property type="entry name" value="Porin chaperone SurA, peptide-binding domain"/>
    <property type="match status" value="1"/>
</dbReference>
<feature type="domain" description="PpiC" evidence="6">
    <location>
        <begin position="185"/>
        <end position="281"/>
    </location>
</feature>
<dbReference type="AlphaFoldDB" id="A0A1H5W8Y4"/>
<dbReference type="PANTHER" id="PTHR47637:SF1">
    <property type="entry name" value="CHAPERONE SURA"/>
    <property type="match status" value="1"/>
</dbReference>
<reference evidence="7 8" key="1">
    <citation type="submission" date="2016-10" db="EMBL/GenBank/DDBJ databases">
        <authorList>
            <person name="de Groot N.N."/>
        </authorList>
    </citation>
    <scope>NUCLEOTIDE SEQUENCE [LARGE SCALE GENOMIC DNA]</scope>
    <source>
        <strain evidence="7 8">DSM 26915</strain>
    </source>
</reference>
<name>A0A1H5W8Y4_9RHOB</name>
<dbReference type="Pfam" id="PF13624">
    <property type="entry name" value="SurA_N_3"/>
    <property type="match status" value="1"/>
</dbReference>
<evidence type="ECO:0000313" key="8">
    <source>
        <dbReference type="Proteomes" id="UP000236752"/>
    </source>
</evidence>
<dbReference type="InterPro" id="IPR050280">
    <property type="entry name" value="OMP_Chaperone_SurA"/>
</dbReference>
<evidence type="ECO:0000259" key="6">
    <source>
        <dbReference type="PROSITE" id="PS50198"/>
    </source>
</evidence>
<dbReference type="Proteomes" id="UP000236752">
    <property type="component" value="Unassembled WGS sequence"/>
</dbReference>